<protein>
    <submittedName>
        <fullName evidence="2">Uncharacterized protein</fullName>
    </submittedName>
</protein>
<keyword evidence="1" id="KW-1133">Transmembrane helix</keyword>
<geneLocation type="plasmid" evidence="2">
    <name>pNe-1</name>
</geneLocation>
<dbReference type="RefSeq" id="WP_173026395.1">
    <property type="nucleotide sequence ID" value="NZ_KP738729.1"/>
</dbReference>
<feature type="transmembrane region" description="Helical" evidence="1">
    <location>
        <begin position="21"/>
        <end position="39"/>
    </location>
</feature>
<proteinExistence type="predicted"/>
<name>A0A0H4J9K9_9GAMM</name>
<keyword evidence="1" id="KW-0812">Transmembrane</keyword>
<dbReference type="AlphaFoldDB" id="A0A0H4J9K9"/>
<organism evidence="2">
    <name type="scientific">Aeromonas sp. Ne-1</name>
    <dbReference type="NCBI Taxonomy" id="1675689"/>
    <lineage>
        <taxon>Bacteria</taxon>
        <taxon>Pseudomonadati</taxon>
        <taxon>Pseudomonadota</taxon>
        <taxon>Gammaproteobacteria</taxon>
        <taxon>Aeromonadales</taxon>
        <taxon>Aeromonadaceae</taxon>
        <taxon>Aeromonas</taxon>
    </lineage>
</organism>
<feature type="transmembrane region" description="Helical" evidence="1">
    <location>
        <begin position="69"/>
        <end position="87"/>
    </location>
</feature>
<feature type="transmembrane region" description="Helical" evidence="1">
    <location>
        <begin position="94"/>
        <end position="111"/>
    </location>
</feature>
<keyword evidence="1" id="KW-0472">Membrane</keyword>
<evidence type="ECO:0000313" key="2">
    <source>
        <dbReference type="EMBL" id="AKO69688.1"/>
    </source>
</evidence>
<evidence type="ECO:0000256" key="1">
    <source>
        <dbReference type="SAM" id="Phobius"/>
    </source>
</evidence>
<accession>A0A0H4J9K9</accession>
<reference evidence="2" key="1">
    <citation type="journal article" date="2015" name="Toxicon">
        <title>Production level of tetrodotoxin in Aeromonas is associated with the copy number of a plasmid.</title>
        <authorList>
            <person name="Liu J."/>
            <person name="Wei F."/>
            <person name="Lu Y."/>
            <person name="Ma T."/>
            <person name="Zhao J."/>
            <person name="Gong X."/>
            <person name="Bao B."/>
        </authorList>
    </citation>
    <scope>NUCLEOTIDE SEQUENCE</scope>
    <source>
        <strain evidence="2">Ne-1</strain>
        <plasmid evidence="2">pNe-1</plasmid>
    </source>
</reference>
<dbReference type="EMBL" id="KP738729">
    <property type="protein sequence ID" value="AKO69688.1"/>
    <property type="molecule type" value="Genomic_DNA"/>
</dbReference>
<keyword evidence="2" id="KW-0614">Plasmid</keyword>
<sequence length="173" mass="20368">MVLSKSILIGNEGGILRLIQVKRLLIVPLACAFLWLYIFENFSDSWMVAWVNEIFRVGLDYSLPKDTKVFVFGLGFGYLYSTFSLLIKARSFKGIPFFIFLGFKVLLVTFVTVFGVYFYFLELLLMPFIALSKRSFKRKNENKKRIKEKDERQSELEEFKKELIQELKEELTK</sequence>